<keyword evidence="3" id="KW-0804">Transcription</keyword>
<protein>
    <submittedName>
        <fullName evidence="5">GntR family transcriptional regulator</fullName>
    </submittedName>
</protein>
<dbReference type="SMART" id="SM00895">
    <property type="entry name" value="FCD"/>
    <property type="match status" value="1"/>
</dbReference>
<dbReference type="SUPFAM" id="SSF46785">
    <property type="entry name" value="Winged helix' DNA-binding domain"/>
    <property type="match status" value="1"/>
</dbReference>
<dbReference type="KEGG" id="pstg:E8M01_01055"/>
<dbReference type="Proteomes" id="UP000298781">
    <property type="component" value="Chromosome"/>
</dbReference>
<accession>A0A4D7ATT3</accession>
<keyword evidence="6" id="KW-1185">Reference proteome</keyword>
<name>A0A4D7ATT3_9HYPH</name>
<dbReference type="PANTHER" id="PTHR43537:SF20">
    <property type="entry name" value="HTH-TYPE TRANSCRIPTIONAL REPRESSOR GLAR"/>
    <property type="match status" value="1"/>
</dbReference>
<dbReference type="Gene3D" id="1.10.10.10">
    <property type="entry name" value="Winged helix-like DNA-binding domain superfamily/Winged helix DNA-binding domain"/>
    <property type="match status" value="1"/>
</dbReference>
<dbReference type="InterPro" id="IPR000524">
    <property type="entry name" value="Tscrpt_reg_HTH_GntR"/>
</dbReference>
<dbReference type="EMBL" id="CP039690">
    <property type="protein sequence ID" value="QCI62951.1"/>
    <property type="molecule type" value="Genomic_DNA"/>
</dbReference>
<evidence type="ECO:0000256" key="3">
    <source>
        <dbReference type="ARBA" id="ARBA00023163"/>
    </source>
</evidence>
<proteinExistence type="predicted"/>
<evidence type="ECO:0000256" key="1">
    <source>
        <dbReference type="ARBA" id="ARBA00023015"/>
    </source>
</evidence>
<dbReference type="InterPro" id="IPR011711">
    <property type="entry name" value="GntR_C"/>
</dbReference>
<dbReference type="AlphaFoldDB" id="A0A4D7ATT3"/>
<dbReference type="SMART" id="SM00345">
    <property type="entry name" value="HTH_GNTR"/>
    <property type="match status" value="1"/>
</dbReference>
<dbReference type="InterPro" id="IPR008920">
    <property type="entry name" value="TF_FadR/GntR_C"/>
</dbReference>
<feature type="domain" description="HTH gntR-type" evidence="4">
    <location>
        <begin position="25"/>
        <end position="92"/>
    </location>
</feature>
<dbReference type="PANTHER" id="PTHR43537">
    <property type="entry name" value="TRANSCRIPTIONAL REGULATOR, GNTR FAMILY"/>
    <property type="match status" value="1"/>
</dbReference>
<gene>
    <name evidence="5" type="ORF">E8M01_01055</name>
</gene>
<dbReference type="PROSITE" id="PS50949">
    <property type="entry name" value="HTH_GNTR"/>
    <property type="match status" value="1"/>
</dbReference>
<dbReference type="Gene3D" id="1.20.120.530">
    <property type="entry name" value="GntR ligand-binding domain-like"/>
    <property type="match status" value="1"/>
</dbReference>
<evidence type="ECO:0000259" key="4">
    <source>
        <dbReference type="PROSITE" id="PS50949"/>
    </source>
</evidence>
<sequence>MDSGPARDEAMIDSRLLDASETGATTLSSSLVARLRAAIMRGDLMPGTKLVLDRMRAAYGVSLSPLREALCRLESEGLVAIEDQRGYRVAPVSLDNLAEVIRLRVEFECLAAKEAILHGDTAWEGRILSTLHQLNRCKRGVRSAEEQEQWEVAHRAFHAELIAAARMPLLGQFCQTLHDQSDRYRRIFLKSHEPDRNVPAEHEAIAEAMIARRAGDATRLLRDHIERTGRNIQKALRAG</sequence>
<evidence type="ECO:0000313" key="6">
    <source>
        <dbReference type="Proteomes" id="UP000298781"/>
    </source>
</evidence>
<dbReference type="GO" id="GO:0003677">
    <property type="term" value="F:DNA binding"/>
    <property type="evidence" value="ECO:0007669"/>
    <property type="project" value="UniProtKB-KW"/>
</dbReference>
<reference evidence="5 6" key="1">
    <citation type="submission" date="2019-04" db="EMBL/GenBank/DDBJ databases">
        <title>Phreatobacter aquaticus sp. nov.</title>
        <authorList>
            <person name="Choi A."/>
        </authorList>
    </citation>
    <scope>NUCLEOTIDE SEQUENCE [LARGE SCALE GENOMIC DNA]</scope>
    <source>
        <strain evidence="5 6">KCTC 52518</strain>
    </source>
</reference>
<dbReference type="OrthoDB" id="8680240at2"/>
<dbReference type="InterPro" id="IPR036388">
    <property type="entry name" value="WH-like_DNA-bd_sf"/>
</dbReference>
<keyword evidence="1" id="KW-0805">Transcription regulation</keyword>
<dbReference type="InterPro" id="IPR036390">
    <property type="entry name" value="WH_DNA-bd_sf"/>
</dbReference>
<organism evidence="5 6">
    <name type="scientific">Phreatobacter stygius</name>
    <dbReference type="NCBI Taxonomy" id="1940610"/>
    <lineage>
        <taxon>Bacteria</taxon>
        <taxon>Pseudomonadati</taxon>
        <taxon>Pseudomonadota</taxon>
        <taxon>Alphaproteobacteria</taxon>
        <taxon>Hyphomicrobiales</taxon>
        <taxon>Phreatobacteraceae</taxon>
        <taxon>Phreatobacter</taxon>
    </lineage>
</organism>
<dbReference type="Pfam" id="PF00392">
    <property type="entry name" value="GntR"/>
    <property type="match status" value="1"/>
</dbReference>
<keyword evidence="2" id="KW-0238">DNA-binding</keyword>
<evidence type="ECO:0000313" key="5">
    <source>
        <dbReference type="EMBL" id="QCI62951.1"/>
    </source>
</evidence>
<dbReference type="SUPFAM" id="SSF48008">
    <property type="entry name" value="GntR ligand-binding domain-like"/>
    <property type="match status" value="1"/>
</dbReference>
<dbReference type="Pfam" id="PF07729">
    <property type="entry name" value="FCD"/>
    <property type="match status" value="1"/>
</dbReference>
<dbReference type="GO" id="GO:0003700">
    <property type="term" value="F:DNA-binding transcription factor activity"/>
    <property type="evidence" value="ECO:0007669"/>
    <property type="project" value="InterPro"/>
</dbReference>
<evidence type="ECO:0000256" key="2">
    <source>
        <dbReference type="ARBA" id="ARBA00023125"/>
    </source>
</evidence>